<dbReference type="SUPFAM" id="SSF51735">
    <property type="entry name" value="NAD(P)-binding Rossmann-fold domains"/>
    <property type="match status" value="1"/>
</dbReference>
<keyword evidence="4" id="KW-0413">Isomerase</keyword>
<dbReference type="GO" id="GO:0047732">
    <property type="term" value="F:CDP-abequose epimerase activity"/>
    <property type="evidence" value="ECO:0007669"/>
    <property type="project" value="UniProtKB-EC"/>
</dbReference>
<feature type="domain" description="NAD-dependent epimerase/dehydratase" evidence="3">
    <location>
        <begin position="3"/>
        <end position="116"/>
    </location>
</feature>
<dbReference type="AlphaFoldDB" id="A0A380X5W2"/>
<dbReference type="InterPro" id="IPR001509">
    <property type="entry name" value="Epimerase_deHydtase"/>
</dbReference>
<dbReference type="PANTHER" id="PTHR43103">
    <property type="entry name" value="NUCLEOSIDE-DIPHOSPHATE-SUGAR EPIMERASE"/>
    <property type="match status" value="1"/>
</dbReference>
<evidence type="ECO:0000259" key="3">
    <source>
        <dbReference type="Pfam" id="PF01370"/>
    </source>
</evidence>
<evidence type="ECO:0000256" key="2">
    <source>
        <dbReference type="ARBA" id="ARBA00023277"/>
    </source>
</evidence>
<proteinExistence type="predicted"/>
<evidence type="ECO:0000313" key="4">
    <source>
        <dbReference type="EMBL" id="SUU98665.1"/>
    </source>
</evidence>
<dbReference type="PANTHER" id="PTHR43103:SF3">
    <property type="entry name" value="ADP-L-GLYCERO-D-MANNO-HEPTOSE-6-EPIMERASE"/>
    <property type="match status" value="1"/>
</dbReference>
<evidence type="ECO:0000256" key="1">
    <source>
        <dbReference type="ARBA" id="ARBA00022857"/>
    </source>
</evidence>
<dbReference type="Pfam" id="PF01370">
    <property type="entry name" value="Epimerase"/>
    <property type="match status" value="1"/>
</dbReference>
<dbReference type="Gene3D" id="3.40.50.720">
    <property type="entry name" value="NAD(P)-binding Rossmann-like Domain"/>
    <property type="match status" value="1"/>
</dbReference>
<keyword evidence="2" id="KW-0119">Carbohydrate metabolism</keyword>
<gene>
    <name evidence="4" type="primary">rfbE_1</name>
    <name evidence="4" type="ORF">NCTC10926_02102</name>
</gene>
<name>A0A380X5W2_AVIPA</name>
<protein>
    <submittedName>
        <fullName evidence="4">CDP-paratose 2-epimerase</fullName>
        <ecNumber evidence="4">5.1.3.10</ecNumber>
    </submittedName>
</protein>
<sequence>MKIIITGGQGFLGQRLAKTLLKQTALPIEELVLIDVVKPVAPNNDPRVRCIEMDLRNPQGLEQIITEKTTALFHLAAIVSSHAEQDPDLGYEINFLATRHLLEVCRRTNPNIRFIFQLARRVWWGIASGD</sequence>
<reference evidence="4 5" key="1">
    <citation type="submission" date="2018-06" db="EMBL/GenBank/DDBJ databases">
        <authorList>
            <consortium name="Pathogen Informatics"/>
            <person name="Doyle S."/>
        </authorList>
    </citation>
    <scope>NUCLEOTIDE SEQUENCE [LARGE SCALE GENOMIC DNA]</scope>
    <source>
        <strain evidence="4 5">NCTC10926</strain>
    </source>
</reference>
<keyword evidence="1" id="KW-0521">NADP</keyword>
<organism evidence="4 5">
    <name type="scientific">Avibacterium paragallinarum</name>
    <name type="common">Haemophilus gallinarum</name>
    <dbReference type="NCBI Taxonomy" id="728"/>
    <lineage>
        <taxon>Bacteria</taxon>
        <taxon>Pseudomonadati</taxon>
        <taxon>Pseudomonadota</taxon>
        <taxon>Gammaproteobacteria</taxon>
        <taxon>Pasteurellales</taxon>
        <taxon>Pasteurellaceae</taxon>
        <taxon>Avibacterium</taxon>
    </lineage>
</organism>
<dbReference type="EC" id="5.1.3.10" evidence="4"/>
<dbReference type="Proteomes" id="UP000254620">
    <property type="component" value="Unassembled WGS sequence"/>
</dbReference>
<dbReference type="EMBL" id="UFSW01000001">
    <property type="protein sequence ID" value="SUU98665.1"/>
    <property type="molecule type" value="Genomic_DNA"/>
</dbReference>
<dbReference type="InterPro" id="IPR036291">
    <property type="entry name" value="NAD(P)-bd_dom_sf"/>
</dbReference>
<accession>A0A380X5W2</accession>
<evidence type="ECO:0000313" key="5">
    <source>
        <dbReference type="Proteomes" id="UP000254620"/>
    </source>
</evidence>